<proteinExistence type="predicted"/>
<feature type="compositionally biased region" description="Acidic residues" evidence="7">
    <location>
        <begin position="914"/>
        <end position="945"/>
    </location>
</feature>
<dbReference type="Pfam" id="PF08506">
    <property type="entry name" value="Cse1"/>
    <property type="match status" value="1"/>
</dbReference>
<dbReference type="Proteomes" id="UP001206595">
    <property type="component" value="Unassembled WGS sequence"/>
</dbReference>
<dbReference type="InterPro" id="IPR001494">
    <property type="entry name" value="Importin-beta_N"/>
</dbReference>
<sequence>MDPNSVYQLFVATYHPDPNVHKQAELTIRNIDGQNGFLTTVLHILSNQETELGARQAAAIYFKNRISKAWDTSRISPSVSPIDPAERVVIKEQLLNVMTKVPQAVKVQLTASLNTILTSDFPGQWPDLVHQLQASLTSQDADTVYVGLLALREVVKIYQWKSVDGREPLQQAVKLLFPTVQTTVSNLVNQQSEEAAEMLKLALKSYYGAIQASFSDFPKTLQDPASLVAWGTLFLQLVDKKVENEMTISEDERERMLWWKAKKWAYHCLNRIFTRYGNPTLLPGSNTKYMGFAKHFVANFAPDILHAYLKQVDTWVKKEVWLSSKCMALIAAFLTDCIKNKTMWQLVKPHSESLIAYFIFPQMCFSDSDAELWSEDPVEFVHKKIDPLEDFHSAQMHASNLLIDMARHRRKQTFMTILTFTNELLTKYLTTAPELRNGKEKDGALNIVGCLSNEILSKQTVASMMEPFFVAHVFPEFNSPFPFLRARACSITRQFSDFDFASEENLSILYNSLLGCLKDNELPVKVHAALALQPMIRHEIVRDAMVPNLPFIMQELLNLTNEIDADVLANVMEEFVEIFAEQLVPFAVQLCTQLRDTFLRIMEDVSQAQKDITEEDVLSGSINTDGVADKIMAAMGVLKTIGTLILSLQSTPEMLSQLETVLQPVISYTLENSIIDLYDEIFEIIDSCTFSAKTISEPMWNVLGLIYKAFKTSAVDFMDEMLPCLDNYISYGHQVICSSQEHQAMMYDIIETVMNSDRLGESDRVCACKLIESMLLNCRGHIDSYIPPFLNLAFQFIFANSMKTVEFRVHCLEVVINSLHYNPALTIRLLEENQWIKGFFSLWFQTVPKFSRVHDKKLIVVSLCAILDMPFDQVPTSLRDGWPSMLDAIITAFQTLPKAIQNREEMERYYTGDIPDDEASEATADTTDENSTDNGEDDNEDDDVEDEDAEYLEFLAQQANGAASQATDDEEEEEEIGEEILFESPLDNVDPYITFAHAFKNLQQTQAQSYTLLTSSLNIEQQQQLMDILSTAEQHGQAQQLA</sequence>
<dbReference type="SUPFAM" id="SSF48371">
    <property type="entry name" value="ARM repeat"/>
    <property type="match status" value="1"/>
</dbReference>
<dbReference type="Pfam" id="PF03810">
    <property type="entry name" value="IBN_N"/>
    <property type="match status" value="1"/>
</dbReference>
<keyword evidence="5" id="KW-0653">Protein transport</keyword>
<keyword evidence="4" id="KW-0963">Cytoplasm</keyword>
<protein>
    <recommendedName>
        <fullName evidence="8">Importin N-terminal domain-containing protein</fullName>
    </recommendedName>
</protein>
<evidence type="ECO:0000256" key="6">
    <source>
        <dbReference type="ARBA" id="ARBA00023242"/>
    </source>
</evidence>
<dbReference type="Gene3D" id="1.25.10.10">
    <property type="entry name" value="Leucine-rich Repeat Variant"/>
    <property type="match status" value="1"/>
</dbReference>
<keyword evidence="6" id="KW-0539">Nucleus</keyword>
<dbReference type="GO" id="GO:0005829">
    <property type="term" value="C:cytosol"/>
    <property type="evidence" value="ECO:0007669"/>
    <property type="project" value="TreeGrafter"/>
</dbReference>
<evidence type="ECO:0000256" key="3">
    <source>
        <dbReference type="ARBA" id="ARBA00022448"/>
    </source>
</evidence>
<evidence type="ECO:0000256" key="4">
    <source>
        <dbReference type="ARBA" id="ARBA00022490"/>
    </source>
</evidence>
<keyword evidence="3" id="KW-0813">Transport</keyword>
<dbReference type="RefSeq" id="XP_051443694.1">
    <property type="nucleotide sequence ID" value="XM_051593056.1"/>
</dbReference>
<comment type="subcellular location">
    <subcellularLocation>
        <location evidence="2">Cytoplasm</location>
    </subcellularLocation>
    <subcellularLocation>
        <location evidence="1">Nucleus</location>
    </subcellularLocation>
</comment>
<dbReference type="GO" id="GO:0005635">
    <property type="term" value="C:nuclear envelope"/>
    <property type="evidence" value="ECO:0007669"/>
    <property type="project" value="TreeGrafter"/>
</dbReference>
<dbReference type="PANTHER" id="PTHR10997">
    <property type="entry name" value="IMPORTIN-7, 8, 11"/>
    <property type="match status" value="1"/>
</dbReference>
<evidence type="ECO:0000256" key="5">
    <source>
        <dbReference type="ARBA" id="ARBA00022927"/>
    </source>
</evidence>
<dbReference type="InterPro" id="IPR016024">
    <property type="entry name" value="ARM-type_fold"/>
</dbReference>
<dbReference type="SMART" id="SM00913">
    <property type="entry name" value="IBN_N"/>
    <property type="match status" value="1"/>
</dbReference>
<reference evidence="9" key="1">
    <citation type="submission" date="2021-06" db="EMBL/GenBank/DDBJ databases">
        <authorList>
            <consortium name="DOE Joint Genome Institute"/>
            <person name="Mondo S.J."/>
            <person name="Amses K.R."/>
            <person name="Simmons D.R."/>
            <person name="Longcore J.E."/>
            <person name="Seto K."/>
            <person name="Alves G.H."/>
            <person name="Bonds A.E."/>
            <person name="Quandt C.A."/>
            <person name="Davis W.J."/>
            <person name="Chang Y."/>
            <person name="Letcher P.M."/>
            <person name="Powell M.J."/>
            <person name="Kuo A."/>
            <person name="Labutti K."/>
            <person name="Pangilinan J."/>
            <person name="Andreopoulos W."/>
            <person name="Tritt A."/>
            <person name="Riley R."/>
            <person name="Hundley H."/>
            <person name="Johnson J."/>
            <person name="Lipzen A."/>
            <person name="Barry K."/>
            <person name="Berbee M.L."/>
            <person name="Buchler N.E."/>
            <person name="Grigoriev I.V."/>
            <person name="Spatafora J.W."/>
            <person name="Stajich J.E."/>
            <person name="James T.Y."/>
        </authorList>
    </citation>
    <scope>NUCLEOTIDE SEQUENCE</scope>
    <source>
        <strain evidence="9">AG</strain>
    </source>
</reference>
<dbReference type="AlphaFoldDB" id="A0AAD5E9A1"/>
<dbReference type="PROSITE" id="PS50166">
    <property type="entry name" value="IMPORTIN_B_NT"/>
    <property type="match status" value="1"/>
</dbReference>
<dbReference type="InterPro" id="IPR011989">
    <property type="entry name" value="ARM-like"/>
</dbReference>
<dbReference type="PANTHER" id="PTHR10997:SF18">
    <property type="entry name" value="D-IMPORTIN 7_RANBP7"/>
    <property type="match status" value="1"/>
</dbReference>
<comment type="caution">
    <text evidence="9">The sequence shown here is derived from an EMBL/GenBank/DDBJ whole genome shotgun (WGS) entry which is preliminary data.</text>
</comment>
<evidence type="ECO:0000256" key="1">
    <source>
        <dbReference type="ARBA" id="ARBA00004123"/>
    </source>
</evidence>
<dbReference type="GO" id="GO:0006606">
    <property type="term" value="P:protein import into nucleus"/>
    <property type="evidence" value="ECO:0007669"/>
    <property type="project" value="TreeGrafter"/>
</dbReference>
<dbReference type="EMBL" id="MU620927">
    <property type="protein sequence ID" value="KAI8578690.1"/>
    <property type="molecule type" value="Genomic_DNA"/>
</dbReference>
<dbReference type="GO" id="GO:0031267">
    <property type="term" value="F:small GTPase binding"/>
    <property type="evidence" value="ECO:0007669"/>
    <property type="project" value="InterPro"/>
</dbReference>
<feature type="domain" description="Importin N-terminal" evidence="8">
    <location>
        <begin position="24"/>
        <end position="100"/>
    </location>
</feature>
<evidence type="ECO:0000313" key="9">
    <source>
        <dbReference type="EMBL" id="KAI8578690.1"/>
    </source>
</evidence>
<gene>
    <name evidence="9" type="ORF">K450DRAFT_272722</name>
</gene>
<dbReference type="GeneID" id="75918398"/>
<dbReference type="InterPro" id="IPR013713">
    <property type="entry name" value="XPO2_central"/>
</dbReference>
<evidence type="ECO:0000256" key="7">
    <source>
        <dbReference type="SAM" id="MobiDB-lite"/>
    </source>
</evidence>
<name>A0AAD5E9A1_UMBRA</name>
<evidence type="ECO:0000259" key="8">
    <source>
        <dbReference type="PROSITE" id="PS50166"/>
    </source>
</evidence>
<dbReference type="FunFam" id="1.25.10.10:FF:000244">
    <property type="entry name" value="Nonsense-mediated mRNA decay protein"/>
    <property type="match status" value="1"/>
</dbReference>
<evidence type="ECO:0000313" key="10">
    <source>
        <dbReference type="Proteomes" id="UP001206595"/>
    </source>
</evidence>
<feature type="region of interest" description="Disordered" evidence="7">
    <location>
        <begin position="913"/>
        <end position="945"/>
    </location>
</feature>
<organism evidence="9 10">
    <name type="scientific">Umbelopsis ramanniana AG</name>
    <dbReference type="NCBI Taxonomy" id="1314678"/>
    <lineage>
        <taxon>Eukaryota</taxon>
        <taxon>Fungi</taxon>
        <taxon>Fungi incertae sedis</taxon>
        <taxon>Mucoromycota</taxon>
        <taxon>Mucoromycotina</taxon>
        <taxon>Umbelopsidomycetes</taxon>
        <taxon>Umbelopsidales</taxon>
        <taxon>Umbelopsidaceae</taxon>
        <taxon>Umbelopsis</taxon>
    </lineage>
</organism>
<reference evidence="9" key="2">
    <citation type="journal article" date="2022" name="Proc. Natl. Acad. Sci. U.S.A.">
        <title>Diploid-dominant life cycles characterize the early evolution of Fungi.</title>
        <authorList>
            <person name="Amses K.R."/>
            <person name="Simmons D.R."/>
            <person name="Longcore J.E."/>
            <person name="Mondo S.J."/>
            <person name="Seto K."/>
            <person name="Jeronimo G.H."/>
            <person name="Bonds A.E."/>
            <person name="Quandt C.A."/>
            <person name="Davis W.J."/>
            <person name="Chang Y."/>
            <person name="Federici B.A."/>
            <person name="Kuo A."/>
            <person name="LaButti K."/>
            <person name="Pangilinan J."/>
            <person name="Andreopoulos W."/>
            <person name="Tritt A."/>
            <person name="Riley R."/>
            <person name="Hundley H."/>
            <person name="Johnson J."/>
            <person name="Lipzen A."/>
            <person name="Barry K."/>
            <person name="Lang B.F."/>
            <person name="Cuomo C.A."/>
            <person name="Buchler N.E."/>
            <person name="Grigoriev I.V."/>
            <person name="Spatafora J.W."/>
            <person name="Stajich J.E."/>
            <person name="James T.Y."/>
        </authorList>
    </citation>
    <scope>NUCLEOTIDE SEQUENCE</scope>
    <source>
        <strain evidence="9">AG</strain>
    </source>
</reference>
<keyword evidence="10" id="KW-1185">Reference proteome</keyword>
<accession>A0AAD5E9A1</accession>
<evidence type="ECO:0000256" key="2">
    <source>
        <dbReference type="ARBA" id="ARBA00004496"/>
    </source>
</evidence>